<feature type="compositionally biased region" description="Low complexity" evidence="4">
    <location>
        <begin position="222"/>
        <end position="300"/>
    </location>
</feature>
<feature type="compositionally biased region" description="Polar residues" evidence="4">
    <location>
        <begin position="128"/>
        <end position="167"/>
    </location>
</feature>
<evidence type="ECO:0000313" key="7">
    <source>
        <dbReference type="Proteomes" id="UP000441354"/>
    </source>
</evidence>
<evidence type="ECO:0000256" key="1">
    <source>
        <dbReference type="ARBA" id="ARBA00022612"/>
    </source>
</evidence>
<dbReference type="InterPro" id="IPR004089">
    <property type="entry name" value="MCPsignal_dom"/>
</dbReference>
<feature type="region of interest" description="Disordered" evidence="4">
    <location>
        <begin position="39"/>
        <end position="91"/>
    </location>
</feature>
<dbReference type="GO" id="GO:0016020">
    <property type="term" value="C:membrane"/>
    <property type="evidence" value="ECO:0007669"/>
    <property type="project" value="InterPro"/>
</dbReference>
<feature type="compositionally biased region" description="Low complexity" evidence="4">
    <location>
        <begin position="178"/>
        <end position="207"/>
    </location>
</feature>
<keyword evidence="3" id="KW-0175">Coiled coil</keyword>
<feature type="compositionally biased region" description="Low complexity" evidence="4">
    <location>
        <begin position="39"/>
        <end position="83"/>
    </location>
</feature>
<dbReference type="SUPFAM" id="SSF58104">
    <property type="entry name" value="Methyl-accepting chemotaxis protein (MCP) signaling domain"/>
    <property type="match status" value="1"/>
</dbReference>
<evidence type="ECO:0000259" key="5">
    <source>
        <dbReference type="PROSITE" id="PS50111"/>
    </source>
</evidence>
<evidence type="ECO:0000256" key="2">
    <source>
        <dbReference type="PROSITE-ProRule" id="PRU00284"/>
    </source>
</evidence>
<dbReference type="Gene3D" id="1.10.287.950">
    <property type="entry name" value="Methyl-accepting chemotaxis protein"/>
    <property type="match status" value="2"/>
</dbReference>
<sequence length="1183" mass="128068">MATDLGDLRARLLLEAQQFSQSMDEARQQLGSIEGTAQQVNQSMQQTQNQFNQTGDSTQQLNSNLQQLNQGMQQSQNQMAQTSDSVEQVAQSLEETQAQINTAGSSAQSLNQDLQQTQQQLDNTSTSAQQTGESIEATESSIGAASDTTQQLSENLQQSNEQLSNLAASAEQAGETLQQTQSQISQTDDSTQQLNQSMQQAQTQINQTGTTTQQLNQNLQQTQTQANQTANSTQQLNQNLQQTQSQANQASNSAQQLNTNLQQTQTQAGQTGNATQQMNQNLQQSQQQLGNTSSSTQQLSEDLDRLQTAALAFMAAFTAATGFSIKTAADFEYQMSRVRAISGATDEEFEDLNKTALDLGANTSKSASEVAVAFEDMAAMGFNANDILAAMPGVIAAAEASGSDLALTSGVVAAALNSFQLEAAEATKVADVLAMTANVSAASVNDMGYALKYVGPVANTLGMSLEEVSAAVGIMTNAGLDGSSAGTALRAALLALNNPAEAQAEMMAELGFSMRDSSGEAKSLSDVIGDLIKATNEMTDAEKVATVAKLVGTEASSGMISLMEGGVAQLDEYTEALENSAGAAEEAADIMMNNFKGAFEELMGALESFGISVGSGFLPYLTDIARKGAEVVNIFNEIDSATINSTLAFAGVTGALGLFISTIGRLGLAIAAMGPMGWIITGVSLLGGAIASSLVYHNELEEITLDNVIAMQESQKALEANINEYDSLREKTKLSADELARFVDINSLMQQTVDPEILARLKEEQDGIREKSGLSNDELSRLIDLNGQIIETVPESNTVLSEQGNILLENTDKAKSFNAEQIEMIRLELEAKKAQAEANMTEYLQDEERLMKSINEEKALLLSYDKEEEEHLRRIGTLESDLAKAKQNQDTLEIENLNNMLLLEEGKLESIKKNRAESHQLVYDKSLELDEIQKQIGALDEVKRQMVELELQQVGINAKRGEEIQIVETEIQKLISKRAELEKTTPVNQRNTEEYRRSVDAIESQITELENVKSKISELIQSSAVLNSELGRTINKEIIINQQRYERVFSARGGSGRIPEHHTGGIVEPPKFHTGGLPSWIIDPPMHNEVDIRALPNEMILTESQQANLFRMIDAGFAGAGGQPGFDPEVVELLREIERGLANGLNATIMMDGREAAKAVDPHLTELQRNRNYSQLKFRGENL</sequence>
<feature type="compositionally biased region" description="Low complexity" evidence="4">
    <location>
        <begin position="108"/>
        <end position="127"/>
    </location>
</feature>
<protein>
    <submittedName>
        <fullName evidence="6">Phage tail tape measure protein</fullName>
    </submittedName>
</protein>
<feature type="region of interest" description="Disordered" evidence="4">
    <location>
        <begin position="103"/>
        <end position="207"/>
    </location>
</feature>
<dbReference type="Pfam" id="PF10145">
    <property type="entry name" value="PhageMin_Tail"/>
    <property type="match status" value="1"/>
</dbReference>
<dbReference type="PANTHER" id="PTHR37813:SF1">
    <property type="entry name" value="FELS-2 PROPHAGE PROTEIN"/>
    <property type="match status" value="1"/>
</dbReference>
<dbReference type="OrthoDB" id="28713at2"/>
<feature type="domain" description="Methyl-accepting transducer" evidence="5">
    <location>
        <begin position="43"/>
        <end position="279"/>
    </location>
</feature>
<dbReference type="Proteomes" id="UP000441354">
    <property type="component" value="Unassembled WGS sequence"/>
</dbReference>
<keyword evidence="2" id="KW-0807">Transducer</keyword>
<feature type="coiled-coil region" evidence="3">
    <location>
        <begin position="817"/>
        <end position="1022"/>
    </location>
</feature>
<keyword evidence="7" id="KW-1185">Reference proteome</keyword>
<feature type="region of interest" description="Disordered" evidence="4">
    <location>
        <begin position="222"/>
        <end position="301"/>
    </location>
</feature>
<proteinExistence type="predicted"/>
<keyword evidence="1" id="KW-1188">Viral release from host cell</keyword>
<name>A0A7V7RPD6_9BACI</name>
<comment type="caution">
    <text evidence="6">The sequence shown here is derived from an EMBL/GenBank/DDBJ whole genome shotgun (WGS) entry which is preliminary data.</text>
</comment>
<dbReference type="PROSITE" id="PS50111">
    <property type="entry name" value="CHEMOTAXIS_TRANSDUC_2"/>
    <property type="match status" value="1"/>
</dbReference>
<evidence type="ECO:0000256" key="3">
    <source>
        <dbReference type="SAM" id="Coils"/>
    </source>
</evidence>
<dbReference type="InterPro" id="IPR010090">
    <property type="entry name" value="Phage_tape_meas"/>
</dbReference>
<dbReference type="RefSeq" id="WP_151571772.1">
    <property type="nucleotide sequence ID" value="NZ_WBOT01000001.1"/>
</dbReference>
<evidence type="ECO:0000256" key="4">
    <source>
        <dbReference type="SAM" id="MobiDB-lite"/>
    </source>
</evidence>
<dbReference type="NCBIfam" id="TIGR01760">
    <property type="entry name" value="tape_meas_TP901"/>
    <property type="match status" value="1"/>
</dbReference>
<dbReference type="PANTHER" id="PTHR37813">
    <property type="entry name" value="FELS-2 PROPHAGE PROTEIN"/>
    <property type="match status" value="1"/>
</dbReference>
<evidence type="ECO:0000313" key="6">
    <source>
        <dbReference type="EMBL" id="KAB2335088.1"/>
    </source>
</evidence>
<dbReference type="EMBL" id="WBOT01000001">
    <property type="protein sequence ID" value="KAB2335088.1"/>
    <property type="molecule type" value="Genomic_DNA"/>
</dbReference>
<organism evidence="6 7">
    <name type="scientific">Bacillus mesophilum</name>
    <dbReference type="NCBI Taxonomy" id="1071718"/>
    <lineage>
        <taxon>Bacteria</taxon>
        <taxon>Bacillati</taxon>
        <taxon>Bacillota</taxon>
        <taxon>Bacilli</taxon>
        <taxon>Bacillales</taxon>
        <taxon>Bacillaceae</taxon>
        <taxon>Bacillus</taxon>
    </lineage>
</organism>
<dbReference type="GO" id="GO:0007165">
    <property type="term" value="P:signal transduction"/>
    <property type="evidence" value="ECO:0007669"/>
    <property type="project" value="UniProtKB-KW"/>
</dbReference>
<gene>
    <name evidence="6" type="ORF">F7732_00500</name>
</gene>
<reference evidence="6 7" key="1">
    <citation type="journal article" date="2014" name="Arch. Microbiol.">
        <title>Bacillus mesophilum sp. nov., strain IITR-54T, a novel 4-chlorobiphenyl dechlorinating bacterium.</title>
        <authorList>
            <person name="Manickam N."/>
            <person name="Singh N.K."/>
            <person name="Bajaj A."/>
            <person name="Kumar R.M."/>
            <person name="Kaur G."/>
            <person name="Kaur N."/>
            <person name="Bala M."/>
            <person name="Kumar A."/>
            <person name="Mayilraj S."/>
        </authorList>
    </citation>
    <scope>NUCLEOTIDE SEQUENCE [LARGE SCALE GENOMIC DNA]</scope>
    <source>
        <strain evidence="6 7">IITR-54</strain>
    </source>
</reference>
<accession>A0A7V7RPD6</accession>
<dbReference type="AlphaFoldDB" id="A0A7V7RPD6"/>